<dbReference type="InterPro" id="IPR052212">
    <property type="entry name" value="PH-like_domain"/>
</dbReference>
<keyword evidence="1 2" id="KW-0175">Coiled coil</keyword>
<feature type="compositionally biased region" description="Low complexity" evidence="3">
    <location>
        <begin position="898"/>
        <end position="922"/>
    </location>
</feature>
<feature type="coiled-coil region" evidence="2">
    <location>
        <begin position="1122"/>
        <end position="1217"/>
    </location>
</feature>
<dbReference type="InterPro" id="IPR011993">
    <property type="entry name" value="PH-like_dom_sf"/>
</dbReference>
<feature type="region of interest" description="Disordered" evidence="3">
    <location>
        <begin position="867"/>
        <end position="950"/>
    </location>
</feature>
<feature type="non-terminal residue" evidence="5">
    <location>
        <position position="1"/>
    </location>
</feature>
<feature type="compositionally biased region" description="Polar residues" evidence="3">
    <location>
        <begin position="451"/>
        <end position="468"/>
    </location>
</feature>
<feature type="region of interest" description="Disordered" evidence="3">
    <location>
        <begin position="207"/>
        <end position="248"/>
    </location>
</feature>
<dbReference type="SUPFAM" id="SSF50729">
    <property type="entry name" value="PH domain-like"/>
    <property type="match status" value="1"/>
</dbReference>
<dbReference type="Pfam" id="PF00169">
    <property type="entry name" value="PH"/>
    <property type="match status" value="1"/>
</dbReference>
<feature type="compositionally biased region" description="Low complexity" evidence="3">
    <location>
        <begin position="769"/>
        <end position="785"/>
    </location>
</feature>
<feature type="region of interest" description="Disordered" evidence="3">
    <location>
        <begin position="66"/>
        <end position="91"/>
    </location>
</feature>
<dbReference type="PANTHER" id="PTHR12156">
    <property type="entry name" value="PLECKSTRIN HOMOLOGY-LIKE DOMAIN, FAMILY B, MEMBER 3"/>
    <property type="match status" value="1"/>
</dbReference>
<feature type="region of interest" description="Disordered" evidence="3">
    <location>
        <begin position="1092"/>
        <end position="1114"/>
    </location>
</feature>
<evidence type="ECO:0000256" key="3">
    <source>
        <dbReference type="SAM" id="MobiDB-lite"/>
    </source>
</evidence>
<feature type="domain" description="PH" evidence="4">
    <location>
        <begin position="1501"/>
        <end position="1603"/>
    </location>
</feature>
<name>A0A0B7AUA2_9EUPU</name>
<evidence type="ECO:0000313" key="5">
    <source>
        <dbReference type="EMBL" id="CEK83591.1"/>
    </source>
</evidence>
<feature type="compositionally biased region" description="Basic and acidic residues" evidence="3">
    <location>
        <begin position="826"/>
        <end position="835"/>
    </location>
</feature>
<feature type="compositionally biased region" description="Low complexity" evidence="3">
    <location>
        <begin position="870"/>
        <end position="883"/>
    </location>
</feature>
<protein>
    <recommendedName>
        <fullName evidence="4">PH domain-containing protein</fullName>
    </recommendedName>
</protein>
<feature type="compositionally biased region" description="Basic and acidic residues" evidence="3">
    <location>
        <begin position="1391"/>
        <end position="1402"/>
    </location>
</feature>
<evidence type="ECO:0000259" key="4">
    <source>
        <dbReference type="PROSITE" id="PS50003"/>
    </source>
</evidence>
<feature type="compositionally biased region" description="Polar residues" evidence="3">
    <location>
        <begin position="811"/>
        <end position="820"/>
    </location>
</feature>
<dbReference type="Gene3D" id="2.30.29.30">
    <property type="entry name" value="Pleckstrin-homology domain (PH domain)/Phosphotyrosine-binding domain (PTB)"/>
    <property type="match status" value="1"/>
</dbReference>
<feature type="compositionally biased region" description="Polar residues" evidence="3">
    <location>
        <begin position="155"/>
        <end position="180"/>
    </location>
</feature>
<proteinExistence type="predicted"/>
<dbReference type="EMBL" id="HACG01036726">
    <property type="protein sequence ID" value="CEK83591.1"/>
    <property type="molecule type" value="Transcribed_RNA"/>
</dbReference>
<reference evidence="5" key="1">
    <citation type="submission" date="2014-12" db="EMBL/GenBank/DDBJ databases">
        <title>Insight into the proteome of Arion vulgaris.</title>
        <authorList>
            <person name="Aradska J."/>
            <person name="Bulat T."/>
            <person name="Smidak R."/>
            <person name="Sarate P."/>
            <person name="Gangsoo J."/>
            <person name="Sialana F."/>
            <person name="Bilban M."/>
            <person name="Lubec G."/>
        </authorList>
    </citation>
    <scope>NUCLEOTIDE SEQUENCE</scope>
    <source>
        <tissue evidence="5">Skin</tissue>
    </source>
</reference>
<feature type="region of interest" description="Disordered" evidence="3">
    <location>
        <begin position="360"/>
        <end position="392"/>
    </location>
</feature>
<organism evidence="5">
    <name type="scientific">Arion vulgaris</name>
    <dbReference type="NCBI Taxonomy" id="1028688"/>
    <lineage>
        <taxon>Eukaryota</taxon>
        <taxon>Metazoa</taxon>
        <taxon>Spiralia</taxon>
        <taxon>Lophotrochozoa</taxon>
        <taxon>Mollusca</taxon>
        <taxon>Gastropoda</taxon>
        <taxon>Heterobranchia</taxon>
        <taxon>Euthyneura</taxon>
        <taxon>Panpulmonata</taxon>
        <taxon>Eupulmonata</taxon>
        <taxon>Stylommatophora</taxon>
        <taxon>Helicina</taxon>
        <taxon>Arionoidea</taxon>
        <taxon>Arionidae</taxon>
        <taxon>Arion</taxon>
    </lineage>
</organism>
<accession>A0A0B7AUA2</accession>
<dbReference type="SMART" id="SM00233">
    <property type="entry name" value="PH"/>
    <property type="match status" value="1"/>
</dbReference>
<feature type="compositionally biased region" description="Low complexity" evidence="3">
    <location>
        <begin position="211"/>
        <end position="222"/>
    </location>
</feature>
<gene>
    <name evidence="5" type="primary">ORF137885</name>
</gene>
<feature type="region of interest" description="Disordered" evidence="3">
    <location>
        <begin position="149"/>
        <end position="193"/>
    </location>
</feature>
<feature type="region of interest" description="Disordered" evidence="3">
    <location>
        <begin position="1377"/>
        <end position="1402"/>
    </location>
</feature>
<feature type="coiled-coil region" evidence="2">
    <location>
        <begin position="990"/>
        <end position="1092"/>
    </location>
</feature>
<feature type="region of interest" description="Disordered" evidence="3">
    <location>
        <begin position="659"/>
        <end position="724"/>
    </location>
</feature>
<feature type="compositionally biased region" description="Low complexity" evidence="3">
    <location>
        <begin position="1279"/>
        <end position="1291"/>
    </location>
</feature>
<feature type="region of interest" description="Disordered" evidence="3">
    <location>
        <begin position="451"/>
        <end position="483"/>
    </location>
</feature>
<feature type="region of interest" description="Disordered" evidence="3">
    <location>
        <begin position="762"/>
        <end position="787"/>
    </location>
</feature>
<dbReference type="PANTHER" id="PTHR12156:SF5">
    <property type="entry name" value="FI18040P1"/>
    <property type="match status" value="1"/>
</dbReference>
<feature type="compositionally biased region" description="Basic and acidic residues" evidence="3">
    <location>
        <begin position="884"/>
        <end position="897"/>
    </location>
</feature>
<sequence>LKDAGKERSKLKLKDIFGDSKHGQTLDSSFEIHDSKDRVKGCREDRAVTSASSSLSATTTPLATFSTFSTPVSSTSTRSTRMSNPEEDSKFGIDVSMVSSINEAGNEDVEAINSFLQSSYTYPYHLFSRRKKPLPDLETSPEYARMISEVERSRSSQGSNDGSLTSHGSSQGKASVSPASPLTPPSIGGSDSDDFVNKVCRFEMISRGKNSSTPAKSPTSKSLTVKTSNSKSSPQDIKLPSPTSPFGTLPGAFVGEKVFTRDTATTRVSASLLQGLGQERASSTVSTNSSNSLTSVSTLSWTSDVSDSYSGSSKVLNSPGVASNKSLEVMTTSDPGVFQTKTSPSLSVVTSSATFHDFDGITTPTSSHPKDSYIISNASTGGGSKRGGVIDLSPCTTAASSYTFPQDQQQHHQQPSGTTRKFVTLSTSNREYPSPPVVKPLSPGFPFITPSTPGASSIRSPRDSTSPVVVNGEATPRPNATHTDTTAFSVDGFTYGSHRNTYEGMDFEFSDLTAEQKEMALKHREVVAERKLEQEREKKDRQRLDEILKMCEEYQNEINVEISYSPVLTSGKSPFGFSSSHLKQHLQQQHGSNYKRIEPHNPLELTIEAAPSPTNSLDHKDWVGSMNKIKTNGSLNSPSSIQKDLGQFTFQTGVTSSIQTESTASLAYSSNSEDETIGSSEDTGTIKKRPNADENPMSPSKHHQHLTKHELHKQSGNSQKSASTPHITIAHNAITMTANISEDNVIVTTTNNFAESVTISLPDQSQADSNSPLSTPSPKSSPSASQIIQKTKLHQFKDTSDLFQFAKDHSQSPTLKSYENTYPKGPELHPSERTTDFGVQVNTSSVGAKPSYENKEKSESPQFFETIRTSQGSNGSPPSSNFSSKRESKESLIRESHSSTSSSQTLRDNSNQSSRTSSFSSNVAMDTKEDTPTPVNSDSEQGEGNTTRSGQLSLLISTTGGVAARSSAGSLSPKEECQLRGQLEGLKLTKTQILVKIAEMKRQIAEIELQESEAVSELDRETKLLEGEHREQMAYLQREQDRISEMKRRQQEALDIALREREKGRDVEQRIIELERQKLLALEEQHHQLNNRLLRSSTSSTGSGGSGGSSSLGMHDDVAAMRVRLQQELERQRRIFDDLEFQQLEAEARFETEKEQVSGRLMSQQADLLQKYKEREERLQQIDIQQKQMLGSVKSSLENFKQQRQRLADSCKKEKSKVAHCDKKIVEISKVLSVPLPDDNASDDEIDDQLEAQSPFHPRSQHRFVDSSGTPIELRRPFDFSLDSSSSSGSLGMSGETERKKSATLMEIERNRSLFIEQQGSLIIDQERKRIDELRRRAADEGRAQWEERRRVADENSRLQVDDRRLREANCKSFNSLESEDSSVTSSCDTPSEKETSLSGGEEHLEKLAELERLLAQAQSEKMKLVEEQVKIRESEMMALQKNEALERELEQVKMREKHTQMQARPMTRFLPNTSKDFDLRAHIEGSGHQLDMCPHVIITNHSCRGFLHKMGGRIKTWKKRWFIFDRIKRKVFYFTDKSETKLKGSVCFQAIEEVYVDHLRTVKSPSPKLTFCMKTYDRVYYLVAPSPEAMTIWIDVLFSGAEGYQQFYDS</sequence>
<feature type="compositionally biased region" description="Polar residues" evidence="3">
    <location>
        <begin position="223"/>
        <end position="235"/>
    </location>
</feature>
<feature type="region of interest" description="Disordered" evidence="3">
    <location>
        <begin position="808"/>
        <end position="838"/>
    </location>
</feature>
<feature type="compositionally biased region" description="Polar residues" evidence="3">
    <location>
        <begin position="659"/>
        <end position="683"/>
    </location>
</feature>
<feature type="compositionally biased region" description="Low complexity" evidence="3">
    <location>
        <begin position="66"/>
        <end position="81"/>
    </location>
</feature>
<feature type="compositionally biased region" description="Polar residues" evidence="3">
    <location>
        <begin position="933"/>
        <end position="950"/>
    </location>
</feature>
<dbReference type="FunFam" id="2.30.29.30:FF:000006">
    <property type="entry name" value="Pleckstrin homology like domain family B member 1"/>
    <property type="match status" value="1"/>
</dbReference>
<evidence type="ECO:0000256" key="2">
    <source>
        <dbReference type="SAM" id="Coils"/>
    </source>
</evidence>
<dbReference type="InterPro" id="IPR001849">
    <property type="entry name" value="PH_domain"/>
</dbReference>
<feature type="region of interest" description="Disordered" evidence="3">
    <location>
        <begin position="1276"/>
        <end position="1301"/>
    </location>
</feature>
<dbReference type="PROSITE" id="PS50003">
    <property type="entry name" value="PH_DOMAIN"/>
    <property type="match status" value="1"/>
</dbReference>
<evidence type="ECO:0000256" key="1">
    <source>
        <dbReference type="ARBA" id="ARBA00023054"/>
    </source>
</evidence>
<feature type="compositionally biased region" description="Polar residues" evidence="3">
    <location>
        <begin position="714"/>
        <end position="724"/>
    </location>
</feature>